<dbReference type="FunFam" id="1.10.3470.10:FF:000001">
    <property type="entry name" value="Vitamin B12 ABC transporter permease BtuC"/>
    <property type="match status" value="1"/>
</dbReference>
<feature type="transmembrane region" description="Helical" evidence="8">
    <location>
        <begin position="103"/>
        <end position="124"/>
    </location>
</feature>
<dbReference type="CDD" id="cd06550">
    <property type="entry name" value="TM_ABC_iron-siderophores_like"/>
    <property type="match status" value="1"/>
</dbReference>
<evidence type="ECO:0000256" key="3">
    <source>
        <dbReference type="ARBA" id="ARBA00022448"/>
    </source>
</evidence>
<dbReference type="RefSeq" id="WP_257771203.1">
    <property type="nucleotide sequence ID" value="NZ_CP102480.1"/>
</dbReference>
<dbReference type="InterPro" id="IPR037294">
    <property type="entry name" value="ABC_BtuC-like"/>
</dbReference>
<dbReference type="AlphaFoldDB" id="A0A9J7AZC1"/>
<accession>A0A9J7AZC1</accession>
<dbReference type="PANTHER" id="PTHR30472">
    <property type="entry name" value="FERRIC ENTEROBACTIN TRANSPORT SYSTEM PERMEASE PROTEIN"/>
    <property type="match status" value="1"/>
</dbReference>
<evidence type="ECO:0000313" key="9">
    <source>
        <dbReference type="EMBL" id="UUX51604.1"/>
    </source>
</evidence>
<dbReference type="GO" id="GO:0033214">
    <property type="term" value="P:siderophore-iron import into cell"/>
    <property type="evidence" value="ECO:0007669"/>
    <property type="project" value="TreeGrafter"/>
</dbReference>
<dbReference type="EMBL" id="CP102480">
    <property type="protein sequence ID" value="UUX51604.1"/>
    <property type="molecule type" value="Genomic_DNA"/>
</dbReference>
<dbReference type="InterPro" id="IPR000522">
    <property type="entry name" value="ABC_transptr_permease_BtuC"/>
</dbReference>
<feature type="transmembrane region" description="Helical" evidence="8">
    <location>
        <begin position="24"/>
        <end position="49"/>
    </location>
</feature>
<comment type="similarity">
    <text evidence="2">Belongs to the binding-protein-dependent transport system permease family. FecCD subfamily.</text>
</comment>
<feature type="transmembrane region" description="Helical" evidence="8">
    <location>
        <begin position="211"/>
        <end position="231"/>
    </location>
</feature>
<evidence type="ECO:0000256" key="8">
    <source>
        <dbReference type="SAM" id="Phobius"/>
    </source>
</evidence>
<keyword evidence="4" id="KW-1003">Cell membrane</keyword>
<dbReference type="Pfam" id="PF01032">
    <property type="entry name" value="FecCD"/>
    <property type="match status" value="1"/>
</dbReference>
<comment type="subcellular location">
    <subcellularLocation>
        <location evidence="1">Cell membrane</location>
        <topology evidence="1">Multi-pass membrane protein</topology>
    </subcellularLocation>
</comment>
<dbReference type="Proteomes" id="UP001060336">
    <property type="component" value="Chromosome"/>
</dbReference>
<evidence type="ECO:0000256" key="7">
    <source>
        <dbReference type="ARBA" id="ARBA00023136"/>
    </source>
</evidence>
<keyword evidence="7 8" id="KW-0472">Membrane</keyword>
<feature type="transmembrane region" description="Helical" evidence="8">
    <location>
        <begin position="170"/>
        <end position="191"/>
    </location>
</feature>
<evidence type="ECO:0000256" key="4">
    <source>
        <dbReference type="ARBA" id="ARBA00022475"/>
    </source>
</evidence>
<feature type="transmembrane region" description="Helical" evidence="8">
    <location>
        <begin position="300"/>
        <end position="320"/>
    </location>
</feature>
<keyword evidence="3" id="KW-0813">Transport</keyword>
<evidence type="ECO:0000256" key="6">
    <source>
        <dbReference type="ARBA" id="ARBA00022989"/>
    </source>
</evidence>
<feature type="transmembrane region" description="Helical" evidence="8">
    <location>
        <begin position="139"/>
        <end position="158"/>
    </location>
</feature>
<evidence type="ECO:0000256" key="1">
    <source>
        <dbReference type="ARBA" id="ARBA00004651"/>
    </source>
</evidence>
<protein>
    <submittedName>
        <fullName evidence="9">Iron ABC transporter permease</fullName>
    </submittedName>
</protein>
<dbReference type="KEGG" id="naci:NUH88_07870"/>
<dbReference type="GO" id="GO:0005886">
    <property type="term" value="C:plasma membrane"/>
    <property type="evidence" value="ECO:0007669"/>
    <property type="project" value="UniProtKB-SubCell"/>
</dbReference>
<keyword evidence="10" id="KW-1185">Reference proteome</keyword>
<sequence length="355" mass="38183">MTDTVLPEAESLRSAYFKSRRRKLLCLALLSVLMSLCFVADILIGSQGLGLDAFLKGLLGTEISRESVIVWQIRMPGAVMALLIGMALAMSGVQMQTVLNNPLADPFTLGLSSAAGFGAAMAIVLDKSIVSILPVPSEWFVAANAFLFSLATVFLISTASRVRDLTPETVTLLGIAVMFAFNALLTLMQYMASADQLQELIFWMMGSLAKASWNTILILAVILLLIAPLLLRNAWQLTAIQAHEQMAQVRGVSTERLRLSILILVSFLTAISVAFVGTIGFIGLVAPHTARLLIGEEQRWLMPATLLVGAIFMSATSLISKAAIPGVILPIGVITALIGIPFFLALVMARQPRRS</sequence>
<feature type="transmembrane region" description="Helical" evidence="8">
    <location>
        <begin position="259"/>
        <end position="285"/>
    </location>
</feature>
<proteinExistence type="inferred from homology"/>
<evidence type="ECO:0000256" key="5">
    <source>
        <dbReference type="ARBA" id="ARBA00022692"/>
    </source>
</evidence>
<keyword evidence="5 8" id="KW-0812">Transmembrane</keyword>
<organism evidence="9 10">
    <name type="scientific">Nisaea acidiphila</name>
    <dbReference type="NCBI Taxonomy" id="1862145"/>
    <lineage>
        <taxon>Bacteria</taxon>
        <taxon>Pseudomonadati</taxon>
        <taxon>Pseudomonadota</taxon>
        <taxon>Alphaproteobacteria</taxon>
        <taxon>Rhodospirillales</taxon>
        <taxon>Thalassobaculaceae</taxon>
        <taxon>Nisaea</taxon>
    </lineage>
</organism>
<dbReference type="GO" id="GO:0022857">
    <property type="term" value="F:transmembrane transporter activity"/>
    <property type="evidence" value="ECO:0007669"/>
    <property type="project" value="InterPro"/>
</dbReference>
<evidence type="ECO:0000256" key="2">
    <source>
        <dbReference type="ARBA" id="ARBA00007935"/>
    </source>
</evidence>
<dbReference type="Gene3D" id="1.10.3470.10">
    <property type="entry name" value="ABC transporter involved in vitamin B12 uptake, BtuC"/>
    <property type="match status" value="1"/>
</dbReference>
<keyword evidence="6 8" id="KW-1133">Transmembrane helix</keyword>
<gene>
    <name evidence="9" type="ORF">NUH88_07870</name>
</gene>
<name>A0A9J7AZC1_9PROT</name>
<feature type="transmembrane region" description="Helical" evidence="8">
    <location>
        <begin position="327"/>
        <end position="349"/>
    </location>
</feature>
<evidence type="ECO:0000313" key="10">
    <source>
        <dbReference type="Proteomes" id="UP001060336"/>
    </source>
</evidence>
<reference evidence="9" key="1">
    <citation type="submission" date="2022-08" db="EMBL/GenBank/DDBJ databases">
        <title>Nisaea acidiphila sp. nov., isolated from a marine algal debris and emended description of the genus Nisaea Urios et al. 2008.</title>
        <authorList>
            <person name="Kwon K."/>
        </authorList>
    </citation>
    <scope>NUCLEOTIDE SEQUENCE</scope>
    <source>
        <strain evidence="9">MEBiC11861</strain>
    </source>
</reference>
<dbReference type="SUPFAM" id="SSF81345">
    <property type="entry name" value="ABC transporter involved in vitamin B12 uptake, BtuC"/>
    <property type="match status" value="1"/>
</dbReference>
<feature type="transmembrane region" description="Helical" evidence="8">
    <location>
        <begin position="69"/>
        <end position="91"/>
    </location>
</feature>
<dbReference type="PANTHER" id="PTHR30472:SF25">
    <property type="entry name" value="ABC TRANSPORTER PERMEASE PROTEIN MJ0876-RELATED"/>
    <property type="match status" value="1"/>
</dbReference>